<dbReference type="AlphaFoldDB" id="A0A923HMW2"/>
<keyword evidence="2" id="KW-1185">Reference proteome</keyword>
<evidence type="ECO:0000313" key="2">
    <source>
        <dbReference type="Proteomes" id="UP000627446"/>
    </source>
</evidence>
<dbReference type="Proteomes" id="UP000627446">
    <property type="component" value="Unassembled WGS sequence"/>
</dbReference>
<reference evidence="1" key="1">
    <citation type="submission" date="2020-08" db="EMBL/GenBank/DDBJ databases">
        <title>Novel species isolated from subtropical streams in China.</title>
        <authorList>
            <person name="Lu H."/>
        </authorList>
    </citation>
    <scope>NUCLEOTIDE SEQUENCE</scope>
    <source>
        <strain evidence="1">LX22W</strain>
    </source>
</reference>
<comment type="caution">
    <text evidence="1">The sequence shown here is derived from an EMBL/GenBank/DDBJ whole genome shotgun (WGS) entry which is preliminary data.</text>
</comment>
<sequence length="136" mass="14513">MTTKTLISALQLATKREARASGTPGPNDIFYSSTDYNLPIPANATQFVLCGSADGTGNTYVDDKVVVAAVNGSTSSPLYTHDYSNGNSGRIIPLPPTDVTSAFKQFVGKSINLQTQFIDLYKNSKGGSNFFLCIYA</sequence>
<protein>
    <submittedName>
        <fullName evidence="1">Uncharacterized protein</fullName>
    </submittedName>
</protein>
<name>A0A923HMW2_9BURK</name>
<accession>A0A923HMW2</accession>
<dbReference type="RefSeq" id="WP_186914908.1">
    <property type="nucleotide sequence ID" value="NZ_JACOFZ010000001.1"/>
</dbReference>
<organism evidence="1 2">
    <name type="scientific">Undibacterium nitidum</name>
    <dbReference type="NCBI Taxonomy" id="2762298"/>
    <lineage>
        <taxon>Bacteria</taxon>
        <taxon>Pseudomonadati</taxon>
        <taxon>Pseudomonadota</taxon>
        <taxon>Betaproteobacteria</taxon>
        <taxon>Burkholderiales</taxon>
        <taxon>Oxalobacteraceae</taxon>
        <taxon>Undibacterium</taxon>
    </lineage>
</organism>
<dbReference type="EMBL" id="JACOFZ010000001">
    <property type="protein sequence ID" value="MBC3880598.1"/>
    <property type="molecule type" value="Genomic_DNA"/>
</dbReference>
<evidence type="ECO:0000313" key="1">
    <source>
        <dbReference type="EMBL" id="MBC3880598.1"/>
    </source>
</evidence>
<gene>
    <name evidence="1" type="ORF">H8K36_04380</name>
</gene>
<proteinExistence type="predicted"/>